<evidence type="ECO:0000256" key="17">
    <source>
        <dbReference type="ARBA" id="ARBA00034078"/>
    </source>
</evidence>
<keyword evidence="15 20" id="KW-0411">Iron-sulfur</keyword>
<feature type="domain" description="FAD/NAD(P)-binding" evidence="25">
    <location>
        <begin position="21"/>
        <end position="353"/>
    </location>
</feature>
<comment type="catalytic activity">
    <reaction evidence="18">
        <text>hydrogen sulfide + 6 oxidized [2Fe-2S]-[ferredoxin] + 3 H2O = sulfite + 6 reduced [2Fe-2S]-[ferredoxin] + 7 H(+)</text>
        <dbReference type="Rhea" id="RHEA:23132"/>
        <dbReference type="Rhea" id="RHEA-COMP:10000"/>
        <dbReference type="Rhea" id="RHEA-COMP:10001"/>
        <dbReference type="ChEBI" id="CHEBI:15377"/>
        <dbReference type="ChEBI" id="CHEBI:15378"/>
        <dbReference type="ChEBI" id="CHEBI:17359"/>
        <dbReference type="ChEBI" id="CHEBI:29919"/>
        <dbReference type="ChEBI" id="CHEBI:33737"/>
        <dbReference type="ChEBI" id="CHEBI:33738"/>
        <dbReference type="EC" id="1.8.7.1"/>
    </reaction>
</comment>
<evidence type="ECO:0000256" key="14">
    <source>
        <dbReference type="ARBA" id="ARBA00023004"/>
    </source>
</evidence>
<dbReference type="SUPFAM" id="SSF56014">
    <property type="entry name" value="Nitrite and sulphite reductase 4Fe-4S domain-like"/>
    <property type="match status" value="1"/>
</dbReference>
<dbReference type="Pfam" id="PF03460">
    <property type="entry name" value="NIR_SIR_ferr"/>
    <property type="match status" value="1"/>
</dbReference>
<comment type="function">
    <text evidence="2">Catalyzes the reduction of sulfite to sulfide, a step in the biosynthesis of sulfur-containing amino acids and cofactors.</text>
</comment>
<accession>A0A1S2N3C9</accession>
<evidence type="ECO:0000256" key="18">
    <source>
        <dbReference type="ARBA" id="ARBA00049518"/>
    </source>
</evidence>
<dbReference type="EMBL" id="MODZ01000002">
    <property type="protein sequence ID" value="OIJ36698.1"/>
    <property type="molecule type" value="Genomic_DNA"/>
</dbReference>
<dbReference type="PANTHER" id="PTHR43809:SF1">
    <property type="entry name" value="NITRITE REDUCTASE (NADH) LARGE SUBUNIT"/>
    <property type="match status" value="1"/>
</dbReference>
<dbReference type="Gene3D" id="1.10.10.1100">
    <property type="entry name" value="BFD-like [2Fe-2S]-binding domain"/>
    <property type="match status" value="1"/>
</dbReference>
<dbReference type="GO" id="GO:0051539">
    <property type="term" value="F:4 iron, 4 sulfur cluster binding"/>
    <property type="evidence" value="ECO:0007669"/>
    <property type="project" value="UniProtKB-KW"/>
</dbReference>
<evidence type="ECO:0000256" key="15">
    <source>
        <dbReference type="ARBA" id="ARBA00023014"/>
    </source>
</evidence>
<name>A0A1S2N3C9_9MICC</name>
<evidence type="ECO:0000256" key="8">
    <source>
        <dbReference type="ARBA" id="ARBA00022630"/>
    </source>
</evidence>
<dbReference type="GO" id="GO:0098809">
    <property type="term" value="F:nitrite reductase activity"/>
    <property type="evidence" value="ECO:0007669"/>
    <property type="project" value="InterPro"/>
</dbReference>
<comment type="caution">
    <text evidence="26">The sequence shown here is derived from an EMBL/GenBank/DDBJ whole genome shotgun (WGS) entry which is preliminary data.</text>
</comment>
<dbReference type="InterPro" id="IPR005117">
    <property type="entry name" value="NiRdtase/SiRdtase_haem-b_fer"/>
</dbReference>
<evidence type="ECO:0000256" key="3">
    <source>
        <dbReference type="ARBA" id="ARBA00005096"/>
    </source>
</evidence>
<comment type="similarity">
    <text evidence="4">Belongs to the nitrite and sulfite reductase 4Fe-4S domain family.</text>
</comment>
<evidence type="ECO:0000259" key="23">
    <source>
        <dbReference type="Pfam" id="PF03460"/>
    </source>
</evidence>
<dbReference type="Pfam" id="PF07992">
    <property type="entry name" value="Pyr_redox_2"/>
    <property type="match status" value="1"/>
</dbReference>
<proteinExistence type="inferred from homology"/>
<evidence type="ECO:0000256" key="1">
    <source>
        <dbReference type="ARBA" id="ARBA00001974"/>
    </source>
</evidence>
<dbReference type="InterPro" id="IPR036136">
    <property type="entry name" value="Nit/Sulf_reduc_fer-like_dom_sf"/>
</dbReference>
<feature type="binding site" evidence="20">
    <location>
        <position position="743"/>
    </location>
    <ligand>
        <name>[4Fe-4S] cluster</name>
        <dbReference type="ChEBI" id="CHEBI:49883"/>
    </ligand>
</feature>
<dbReference type="InterPro" id="IPR006066">
    <property type="entry name" value="NO2/SO3_Rdtase_FeS/sirohaem_BS"/>
</dbReference>
<evidence type="ECO:0000256" key="11">
    <source>
        <dbReference type="ARBA" id="ARBA00022784"/>
    </source>
</evidence>
<keyword evidence="6 20" id="KW-0004">4Fe-4S</keyword>
<feature type="binding site" evidence="20">
    <location>
        <position position="705"/>
    </location>
    <ligand>
        <name>[4Fe-4S] cluster</name>
        <dbReference type="ChEBI" id="CHEBI:49883"/>
    </ligand>
</feature>
<evidence type="ECO:0000256" key="21">
    <source>
        <dbReference type="SAM" id="MobiDB-lite"/>
    </source>
</evidence>
<feature type="compositionally biased region" description="Low complexity" evidence="21">
    <location>
        <begin position="880"/>
        <end position="889"/>
    </location>
</feature>
<comment type="cofactor">
    <cofactor evidence="20">
        <name>[4Fe-4S] cluster</name>
        <dbReference type="ChEBI" id="CHEBI:49883"/>
    </cofactor>
    <text evidence="20">Binds 1 [4Fe-4S] cluster per subunit.</text>
</comment>
<dbReference type="PANTHER" id="PTHR43809">
    <property type="entry name" value="NITRITE REDUCTASE (NADH) LARGE SUBUNIT"/>
    <property type="match status" value="1"/>
</dbReference>
<dbReference type="GO" id="GO:0050660">
    <property type="term" value="F:flavin adenine dinucleotide binding"/>
    <property type="evidence" value="ECO:0007669"/>
    <property type="project" value="UniProtKB-UniRule"/>
</dbReference>
<dbReference type="GO" id="GO:0050311">
    <property type="term" value="F:sulfite reductase (ferredoxin) activity"/>
    <property type="evidence" value="ECO:0007669"/>
    <property type="project" value="UniProtKB-EC"/>
</dbReference>
<comment type="pathway">
    <text evidence="3">Nitrogen metabolism; nitrate reduction (assimilation).</text>
</comment>
<dbReference type="PIRSF" id="PIRSF037149">
    <property type="entry name" value="NirB"/>
    <property type="match status" value="1"/>
</dbReference>
<keyword evidence="16 19" id="KW-0534">Nitrate assimilation</keyword>
<evidence type="ECO:0000256" key="16">
    <source>
        <dbReference type="ARBA" id="ARBA00023063"/>
    </source>
</evidence>
<dbReference type="SUPFAM" id="SSF51905">
    <property type="entry name" value="FAD/NAD(P)-binding domain"/>
    <property type="match status" value="2"/>
</dbReference>
<dbReference type="RefSeq" id="WP_075514148.1">
    <property type="nucleotide sequence ID" value="NZ_MODZ01000002.1"/>
</dbReference>
<dbReference type="PROSITE" id="PS00365">
    <property type="entry name" value="NIR_SIR"/>
    <property type="match status" value="1"/>
</dbReference>
<dbReference type="Pfam" id="PF04324">
    <property type="entry name" value="Fer2_BFD"/>
    <property type="match status" value="2"/>
</dbReference>
<dbReference type="GO" id="GO:0042128">
    <property type="term" value="P:nitrate assimilation"/>
    <property type="evidence" value="ECO:0007669"/>
    <property type="project" value="UniProtKB-UniRule"/>
</dbReference>
<feature type="domain" description="BFD-like [2Fe-2S]-binding" evidence="24">
    <location>
        <begin position="543"/>
        <end position="591"/>
    </location>
</feature>
<dbReference type="GO" id="GO:0046872">
    <property type="term" value="F:metal ion binding"/>
    <property type="evidence" value="ECO:0007669"/>
    <property type="project" value="UniProtKB-KW"/>
</dbReference>
<dbReference type="InterPro" id="IPR006067">
    <property type="entry name" value="NO2/SO3_Rdtase_4Fe4S_dom"/>
</dbReference>
<dbReference type="Pfam" id="PF01077">
    <property type="entry name" value="NIR_SIR"/>
    <property type="match status" value="1"/>
</dbReference>
<feature type="domain" description="BFD-like [2Fe-2S]-binding" evidence="24">
    <location>
        <begin position="482"/>
        <end position="529"/>
    </location>
</feature>
<feature type="domain" description="Nitrite/Sulfite reductase ferredoxin-like" evidence="23">
    <location>
        <begin position="618"/>
        <end position="681"/>
    </location>
</feature>
<sequence>MIHPETIASRLAELPAPRTRRIVVVGAGPAAHRFATALRARDAEAQLVVLGEESHAPYDRVNLAQHWLPGTDLTLPDFPSDEHTHLITGARVSVLDPDARTVRVVPASTAWGARPADPTEGIEEGIELAWDELVLATGSSATLPPLPGNDLPGVFVYRSLDDVEAMRARVESLRVPGVSMSGLRAVVIGGGLLGLEAAGGLRDYGFDTHVVHSRDWLMSSQLDEGGGRALNRAIRERGITLHLGVRPTEVLPADAVRAGEQTRTTTAPAGAPEGAQVGAVRLGGEIGPDGARCGGEVVRADILVWAVGITPRDELARAAGMEVAERGGVPIDVACRTGAPGVWAIGEVASVDGRCAGLVAPANAMAETAAARLCGEEREFTGVDGAAKLKLHGLEVASFGDALSAGPDCLDVVMADPTTGVYQKLVLSDDASMLLGGVFVGDAAAYDDLRPLLGRELPVAPATYLAGGGEVPAAEIPEETTVCSCNGVSAGQIAAAVDDGARDLAAVKACTGAGTRCGSCVGMVGKIIDRRLEAAGIEVSRGICEHFALSRPELYEAVRAGGYRTFTAVVQAVGTGRGCAVCRPAVASILASLYHEHILGGDRGGLQDTNDRFLANMQKDGTYSVIPRVPGGEISPAHLVVLGQVAEEFGLAAKITGAQRIDLLGARVEQLPQIWARLNAAGMESGRAYGKSLRAVKSCVGSDWCRYGVRDSVGTAVELELRYRGLRSPHKIKMGVSGCARECAEARSKDVGVIATEQGWNIYVGGNGGFTPRHAELLVADVAEEDLVPIIDRFLMYYVRTADRLQRTASWIESLDGGIEHVRQVVLEDSLGIAADLEADMQATVEDYEDEWAAVLRDPEQLARFTSFVNLPGEPDAAVRRVPSRVGPRPADPEHRLAPAD</sequence>
<dbReference type="GO" id="GO:0051537">
    <property type="term" value="F:2 iron, 2 sulfur cluster binding"/>
    <property type="evidence" value="ECO:0007669"/>
    <property type="project" value="UniProtKB-KW"/>
</dbReference>
<dbReference type="PRINTS" id="PR00411">
    <property type="entry name" value="PNDRDTASEI"/>
</dbReference>
<dbReference type="UniPathway" id="UPA00653"/>
<dbReference type="InterPro" id="IPR052034">
    <property type="entry name" value="NasD-like"/>
</dbReference>
<evidence type="ECO:0000256" key="9">
    <source>
        <dbReference type="ARBA" id="ARBA00022714"/>
    </source>
</evidence>
<gene>
    <name evidence="26" type="ORF">BK826_02130</name>
</gene>
<dbReference type="GO" id="GO:0020037">
    <property type="term" value="F:heme binding"/>
    <property type="evidence" value="ECO:0007669"/>
    <property type="project" value="InterPro"/>
</dbReference>
<keyword evidence="10 20" id="KW-0479">Metal-binding</keyword>
<dbReference type="InterPro" id="IPR023753">
    <property type="entry name" value="FAD/NAD-binding_dom"/>
</dbReference>
<dbReference type="SUPFAM" id="SSF55124">
    <property type="entry name" value="Nitrite/Sulfite reductase N-terminal domain-like"/>
    <property type="match status" value="1"/>
</dbReference>
<dbReference type="Gene3D" id="3.30.413.10">
    <property type="entry name" value="Sulfite Reductase Hemoprotein, domain 1"/>
    <property type="match status" value="1"/>
</dbReference>
<dbReference type="PRINTS" id="PR00397">
    <property type="entry name" value="SIROHAEM"/>
</dbReference>
<evidence type="ECO:0000313" key="27">
    <source>
        <dbReference type="Proteomes" id="UP000179540"/>
    </source>
</evidence>
<evidence type="ECO:0000256" key="20">
    <source>
        <dbReference type="PIRSR" id="PIRSR037149-1"/>
    </source>
</evidence>
<keyword evidence="14 20" id="KW-0408">Iron</keyword>
<feature type="region of interest" description="Disordered" evidence="21">
    <location>
        <begin position="879"/>
        <end position="901"/>
    </location>
</feature>
<dbReference type="InterPro" id="IPR012744">
    <property type="entry name" value="Nitri_red_NirB"/>
</dbReference>
<evidence type="ECO:0000256" key="4">
    <source>
        <dbReference type="ARBA" id="ARBA00010429"/>
    </source>
</evidence>
<evidence type="ECO:0000256" key="2">
    <source>
        <dbReference type="ARBA" id="ARBA00003247"/>
    </source>
</evidence>
<comment type="cofactor">
    <cofactor evidence="1 19">
        <name>FAD</name>
        <dbReference type="ChEBI" id="CHEBI:57692"/>
    </cofactor>
</comment>
<evidence type="ECO:0000256" key="19">
    <source>
        <dbReference type="PIRNR" id="PIRNR037149"/>
    </source>
</evidence>
<comment type="cofactor">
    <cofactor evidence="20">
        <name>siroheme</name>
        <dbReference type="ChEBI" id="CHEBI:60052"/>
    </cofactor>
    <text evidence="20">Binds 1 siroheme per subunit.</text>
</comment>
<dbReference type="NCBIfam" id="TIGR02374">
    <property type="entry name" value="nitri_red_nirB"/>
    <property type="match status" value="1"/>
</dbReference>
<evidence type="ECO:0000259" key="24">
    <source>
        <dbReference type="Pfam" id="PF04324"/>
    </source>
</evidence>
<evidence type="ECO:0000256" key="7">
    <source>
        <dbReference type="ARBA" id="ARBA00022617"/>
    </source>
</evidence>
<dbReference type="CDD" id="cd19944">
    <property type="entry name" value="NirB_Fer2_BFD-like_2"/>
    <property type="match status" value="1"/>
</dbReference>
<feature type="compositionally biased region" description="Basic and acidic residues" evidence="21">
    <location>
        <begin position="891"/>
        <end position="901"/>
    </location>
</feature>
<dbReference type="InterPro" id="IPR017121">
    <property type="entry name" value="Nitrite_Rdtase_lsu"/>
</dbReference>
<feature type="domain" description="Nitrite/sulphite reductase 4Fe-4S" evidence="22">
    <location>
        <begin position="690"/>
        <end position="829"/>
    </location>
</feature>
<protein>
    <recommendedName>
        <fullName evidence="5">assimilatory sulfite reductase (ferredoxin)</fullName>
        <ecNumber evidence="5">1.8.7.1</ecNumber>
    </recommendedName>
</protein>
<evidence type="ECO:0000256" key="12">
    <source>
        <dbReference type="ARBA" id="ARBA00022827"/>
    </source>
</evidence>
<evidence type="ECO:0000256" key="6">
    <source>
        <dbReference type="ARBA" id="ARBA00022485"/>
    </source>
</evidence>
<dbReference type="InterPro" id="IPR007419">
    <property type="entry name" value="BFD-like_2Fe2S-bd_dom"/>
</dbReference>
<evidence type="ECO:0000256" key="13">
    <source>
        <dbReference type="ARBA" id="ARBA00023002"/>
    </source>
</evidence>
<evidence type="ECO:0000256" key="5">
    <source>
        <dbReference type="ARBA" id="ARBA00012353"/>
    </source>
</evidence>
<evidence type="ECO:0000259" key="22">
    <source>
        <dbReference type="Pfam" id="PF01077"/>
    </source>
</evidence>
<dbReference type="EC" id="1.8.7.1" evidence="5"/>
<dbReference type="InterPro" id="IPR036188">
    <property type="entry name" value="FAD/NAD-bd_sf"/>
</dbReference>
<dbReference type="FunFam" id="3.30.413.10:FF:000007">
    <property type="entry name" value="Nitrite reductase [NAD(P)H] large subunit"/>
    <property type="match status" value="1"/>
</dbReference>
<keyword evidence="11" id="KW-0883">Thioether bond</keyword>
<dbReference type="AlphaFoldDB" id="A0A1S2N3C9"/>
<reference evidence="26 27" key="1">
    <citation type="submission" date="2016-10" db="EMBL/GenBank/DDBJ databases">
        <title>Draft genome sequence of strain LCT isolated from the Shenzhou X spacecraft of China.</title>
        <authorList>
            <person name="Huang B."/>
        </authorList>
    </citation>
    <scope>NUCLEOTIDE SEQUENCE [LARGE SCALE GENOMIC DNA]</scope>
    <source>
        <strain evidence="26 27">LCT-H5</strain>
    </source>
</reference>
<feature type="binding site" description="axial binding residue" evidence="20">
    <location>
        <position position="743"/>
    </location>
    <ligand>
        <name>siroheme</name>
        <dbReference type="ChEBI" id="CHEBI:60052"/>
    </ligand>
    <ligandPart>
        <name>Fe</name>
        <dbReference type="ChEBI" id="CHEBI:18248"/>
    </ligandPart>
</feature>
<keyword evidence="7 20" id="KW-0349">Heme</keyword>
<dbReference type="PRINTS" id="PR00368">
    <property type="entry name" value="FADPNR"/>
</dbReference>
<keyword evidence="8 19" id="KW-0285">Flavoprotein</keyword>
<keyword evidence="13" id="KW-0560">Oxidoreductase</keyword>
<feature type="binding site" evidence="20">
    <location>
        <position position="739"/>
    </location>
    <ligand>
        <name>[4Fe-4S] cluster</name>
        <dbReference type="ChEBI" id="CHEBI:49883"/>
    </ligand>
</feature>
<dbReference type="OrthoDB" id="9768666at2"/>
<feature type="binding site" evidence="20">
    <location>
        <position position="699"/>
    </location>
    <ligand>
        <name>[4Fe-4S] cluster</name>
        <dbReference type="ChEBI" id="CHEBI:49883"/>
    </ligand>
</feature>
<evidence type="ECO:0000256" key="10">
    <source>
        <dbReference type="ARBA" id="ARBA00022723"/>
    </source>
</evidence>
<comment type="cofactor">
    <cofactor evidence="17">
        <name>[2Fe-2S] cluster</name>
        <dbReference type="ChEBI" id="CHEBI:190135"/>
    </cofactor>
</comment>
<evidence type="ECO:0000313" key="26">
    <source>
        <dbReference type="EMBL" id="OIJ36698.1"/>
    </source>
</evidence>
<dbReference type="Gene3D" id="3.50.50.60">
    <property type="entry name" value="FAD/NAD(P)-binding domain"/>
    <property type="match status" value="2"/>
</dbReference>
<dbReference type="Proteomes" id="UP000179540">
    <property type="component" value="Unassembled WGS sequence"/>
</dbReference>
<dbReference type="InterPro" id="IPR041854">
    <property type="entry name" value="BFD-like_2Fe2S-bd_dom_sf"/>
</dbReference>
<dbReference type="InterPro" id="IPR045854">
    <property type="entry name" value="NO2/SO3_Rdtase_4Fe4S_sf"/>
</dbReference>
<keyword evidence="9" id="KW-0001">2Fe-2S</keyword>
<evidence type="ECO:0000259" key="25">
    <source>
        <dbReference type="Pfam" id="PF07992"/>
    </source>
</evidence>
<dbReference type="GO" id="GO:0050661">
    <property type="term" value="F:NADP binding"/>
    <property type="evidence" value="ECO:0007669"/>
    <property type="project" value="UniProtKB-UniRule"/>
</dbReference>
<keyword evidence="12 19" id="KW-0274">FAD</keyword>
<organism evidence="26 27">
    <name type="scientific">Rothia kristinae</name>
    <dbReference type="NCBI Taxonomy" id="37923"/>
    <lineage>
        <taxon>Bacteria</taxon>
        <taxon>Bacillati</taxon>
        <taxon>Actinomycetota</taxon>
        <taxon>Actinomycetes</taxon>
        <taxon>Micrococcales</taxon>
        <taxon>Micrococcaceae</taxon>
        <taxon>Rothia</taxon>
    </lineage>
</organism>